<protein>
    <submittedName>
        <fullName evidence="1">Uncharacterized protein</fullName>
    </submittedName>
</protein>
<keyword evidence="2" id="KW-1185">Reference proteome</keyword>
<evidence type="ECO:0000313" key="2">
    <source>
        <dbReference type="Proteomes" id="UP000028525"/>
    </source>
</evidence>
<proteinExistence type="predicted"/>
<accession>A0A084JMB7</accession>
<reference evidence="1 2" key="1">
    <citation type="submission" date="2014-07" db="EMBL/GenBank/DDBJ databases">
        <title>Draft genome of Clostridium celerecrescens 152B isolated from sediments associated with methane hydrate from Krishna Godavari basin.</title>
        <authorList>
            <person name="Honkalas V.S."/>
            <person name="Dabir A.P."/>
            <person name="Arora P."/>
            <person name="Dhakephalkar P.K."/>
        </authorList>
    </citation>
    <scope>NUCLEOTIDE SEQUENCE [LARGE SCALE GENOMIC DNA]</scope>
    <source>
        <strain evidence="1 2">152B</strain>
    </source>
</reference>
<gene>
    <name evidence="1" type="ORF">IO98_11455</name>
</gene>
<organism evidence="1 2">
    <name type="scientific">Lacrimispora celerecrescens</name>
    <dbReference type="NCBI Taxonomy" id="29354"/>
    <lineage>
        <taxon>Bacteria</taxon>
        <taxon>Bacillati</taxon>
        <taxon>Bacillota</taxon>
        <taxon>Clostridia</taxon>
        <taxon>Lachnospirales</taxon>
        <taxon>Lachnospiraceae</taxon>
        <taxon>Lacrimispora</taxon>
    </lineage>
</organism>
<dbReference type="AlphaFoldDB" id="A0A084JMB7"/>
<dbReference type="STRING" id="29354.IO98_11455"/>
<dbReference type="EMBL" id="JPME01000013">
    <property type="protein sequence ID" value="KEZ90101.1"/>
    <property type="molecule type" value="Genomic_DNA"/>
</dbReference>
<name>A0A084JMB7_9FIRM</name>
<dbReference type="Proteomes" id="UP000028525">
    <property type="component" value="Unassembled WGS sequence"/>
</dbReference>
<evidence type="ECO:0000313" key="1">
    <source>
        <dbReference type="EMBL" id="KEZ90101.1"/>
    </source>
</evidence>
<comment type="caution">
    <text evidence="1">The sequence shown here is derived from an EMBL/GenBank/DDBJ whole genome shotgun (WGS) entry which is preliminary data.</text>
</comment>
<sequence>MKNEKKFTVDEVFEEINKLNSEEKVALLKNTNLYNVVQLMNEPDQYKGTLEAIDSHVNTWINTKSVLKKLNGFMITRDCQKLVEEAKAFVPPDEATVMPGISADNFARMVNVIMNVTMKPVEECARIVYDVITRISCLNECQNNYDLADEDIVKSTSVLNQLNVDIAKTPFDLFTVLNNKKETYDSLSLNAIAKCLAGNYNAEYCMILIDKWLDVFNPISLGKVVESVYSIKETTDTMNRYFAELNSIK</sequence>
<dbReference type="RefSeq" id="WP_038281045.1">
    <property type="nucleotide sequence ID" value="NZ_JPME01000013.1"/>
</dbReference>